<dbReference type="SMART" id="SM00822">
    <property type="entry name" value="PKS_KR"/>
    <property type="match status" value="1"/>
</dbReference>
<dbReference type="PRINTS" id="PR00080">
    <property type="entry name" value="SDRFAMILY"/>
</dbReference>
<dbReference type="InterPro" id="IPR036291">
    <property type="entry name" value="NAD(P)-bd_dom_sf"/>
</dbReference>
<evidence type="ECO:0000256" key="1">
    <source>
        <dbReference type="ARBA" id="ARBA00006484"/>
    </source>
</evidence>
<organism evidence="4 5">
    <name type="scientific">Gimesia aquarii</name>
    <dbReference type="NCBI Taxonomy" id="2527964"/>
    <lineage>
        <taxon>Bacteria</taxon>
        <taxon>Pseudomonadati</taxon>
        <taxon>Planctomycetota</taxon>
        <taxon>Planctomycetia</taxon>
        <taxon>Planctomycetales</taxon>
        <taxon>Planctomycetaceae</taxon>
        <taxon>Gimesia</taxon>
    </lineage>
</organism>
<dbReference type="GO" id="GO:0030497">
    <property type="term" value="P:fatty acid elongation"/>
    <property type="evidence" value="ECO:0007669"/>
    <property type="project" value="TreeGrafter"/>
</dbReference>
<proteinExistence type="inferred from homology"/>
<dbReference type="PROSITE" id="PS00061">
    <property type="entry name" value="ADH_SHORT"/>
    <property type="match status" value="1"/>
</dbReference>
<comment type="similarity">
    <text evidence="1 2">Belongs to the short-chain dehydrogenases/reductases (SDR) family.</text>
</comment>
<protein>
    <submittedName>
        <fullName evidence="4">Putative oxidoreductase</fullName>
        <ecNumber evidence="4">1.-.-.-</ecNumber>
    </submittedName>
</protein>
<dbReference type="FunFam" id="3.40.50.720:FF:000084">
    <property type="entry name" value="Short-chain dehydrogenase reductase"/>
    <property type="match status" value="1"/>
</dbReference>
<name>A0A517VXH5_9PLAN</name>
<accession>A0A517VXH5</accession>
<evidence type="ECO:0000259" key="3">
    <source>
        <dbReference type="SMART" id="SM00822"/>
    </source>
</evidence>
<dbReference type="PRINTS" id="PR00081">
    <property type="entry name" value="GDHRDH"/>
</dbReference>
<dbReference type="Pfam" id="PF00106">
    <property type="entry name" value="adh_short"/>
    <property type="match status" value="1"/>
</dbReference>
<evidence type="ECO:0000256" key="2">
    <source>
        <dbReference type="RuleBase" id="RU000363"/>
    </source>
</evidence>
<feature type="domain" description="Ketoreductase" evidence="3">
    <location>
        <begin position="16"/>
        <end position="204"/>
    </location>
</feature>
<dbReference type="EMBL" id="CP037920">
    <property type="protein sequence ID" value="QDT97698.1"/>
    <property type="molecule type" value="Genomic_DNA"/>
</dbReference>
<dbReference type="KEGG" id="gaw:V144x_31790"/>
<keyword evidence="4" id="KW-0560">Oxidoreductase</keyword>
<gene>
    <name evidence="4" type="ORF">V144x_31790</name>
</gene>
<dbReference type="CDD" id="cd05233">
    <property type="entry name" value="SDR_c"/>
    <property type="match status" value="1"/>
</dbReference>
<dbReference type="AlphaFoldDB" id="A0A517VXH5"/>
<dbReference type="InterPro" id="IPR002347">
    <property type="entry name" value="SDR_fam"/>
</dbReference>
<dbReference type="Gene3D" id="3.40.50.720">
    <property type="entry name" value="NAD(P)-binding Rossmann-like Domain"/>
    <property type="match status" value="1"/>
</dbReference>
<dbReference type="InterPro" id="IPR057326">
    <property type="entry name" value="KR_dom"/>
</dbReference>
<dbReference type="PANTHER" id="PTHR42760:SF40">
    <property type="entry name" value="3-OXOACYL-[ACYL-CARRIER-PROTEIN] REDUCTASE, CHLOROPLASTIC"/>
    <property type="match status" value="1"/>
</dbReference>
<dbReference type="PROSITE" id="PS51257">
    <property type="entry name" value="PROKAR_LIPOPROTEIN"/>
    <property type="match status" value="1"/>
</dbReference>
<dbReference type="EC" id="1.-.-.-" evidence="4"/>
<evidence type="ECO:0000313" key="5">
    <source>
        <dbReference type="Proteomes" id="UP000318704"/>
    </source>
</evidence>
<dbReference type="PANTHER" id="PTHR42760">
    <property type="entry name" value="SHORT-CHAIN DEHYDROGENASES/REDUCTASES FAMILY MEMBER"/>
    <property type="match status" value="1"/>
</dbReference>
<evidence type="ECO:0000313" key="4">
    <source>
        <dbReference type="EMBL" id="QDT97698.1"/>
    </source>
</evidence>
<dbReference type="SUPFAM" id="SSF51735">
    <property type="entry name" value="NAD(P)-binding Rossmann-fold domains"/>
    <property type="match status" value="1"/>
</dbReference>
<dbReference type="InterPro" id="IPR020904">
    <property type="entry name" value="Sc_DH/Rdtase_CS"/>
</dbReference>
<sequence>MKTEREIENMSGLENKNIVVSGGGTGIGAACALSLVKAGANVMIGGRRLEPLEKTAAEAEGKIKCHVLDVADRESVSMFFAAANQQLGQIDILVHCAGINCRDRSMEVVSPEDWDRLMNVNATGAFNCMQAVLPQMRERQDGLIINICSVSGIRAGLLGGVAYNASKFAMTALGTTVAQEEKDRGVRISTIYPGEVETPILDDRPVPVSKEHRAKILQPEDVAAAVMMICHLPPRAHIPDLTIKPTTAAFV</sequence>
<reference evidence="4 5" key="1">
    <citation type="submission" date="2019-03" db="EMBL/GenBank/DDBJ databases">
        <title>Deep-cultivation of Planctomycetes and their phenomic and genomic characterization uncovers novel biology.</title>
        <authorList>
            <person name="Wiegand S."/>
            <person name="Jogler M."/>
            <person name="Boedeker C."/>
            <person name="Pinto D."/>
            <person name="Vollmers J."/>
            <person name="Rivas-Marin E."/>
            <person name="Kohn T."/>
            <person name="Peeters S.H."/>
            <person name="Heuer A."/>
            <person name="Rast P."/>
            <person name="Oberbeckmann S."/>
            <person name="Bunk B."/>
            <person name="Jeske O."/>
            <person name="Meyerdierks A."/>
            <person name="Storesund J.E."/>
            <person name="Kallscheuer N."/>
            <person name="Luecker S."/>
            <person name="Lage O.M."/>
            <person name="Pohl T."/>
            <person name="Merkel B.J."/>
            <person name="Hornburger P."/>
            <person name="Mueller R.-W."/>
            <person name="Bruemmer F."/>
            <person name="Labrenz M."/>
            <person name="Spormann A.M."/>
            <person name="Op den Camp H."/>
            <person name="Overmann J."/>
            <person name="Amann R."/>
            <person name="Jetten M.S.M."/>
            <person name="Mascher T."/>
            <person name="Medema M.H."/>
            <person name="Devos D.P."/>
            <person name="Kaster A.-K."/>
            <person name="Ovreas L."/>
            <person name="Rohde M."/>
            <person name="Galperin M.Y."/>
            <person name="Jogler C."/>
        </authorList>
    </citation>
    <scope>NUCLEOTIDE SEQUENCE [LARGE SCALE GENOMIC DNA]</scope>
    <source>
        <strain evidence="4 5">V144</strain>
    </source>
</reference>
<dbReference type="GO" id="GO:0016616">
    <property type="term" value="F:oxidoreductase activity, acting on the CH-OH group of donors, NAD or NADP as acceptor"/>
    <property type="evidence" value="ECO:0007669"/>
    <property type="project" value="TreeGrafter"/>
</dbReference>
<dbReference type="Proteomes" id="UP000318704">
    <property type="component" value="Chromosome"/>
</dbReference>